<sequence>MSGYKILLYILILSCVLPIFPEDHWDNYIQEKTVGSTYQIFGDNVNIRESNNLNAKIKKKLSIGSVVTILSKTNQILEQDSVKEYWYEVKSEKDTGFIWGGLIADYSFPIEENTILCRNLGVKLRKIELKLIQGDKILTQTKLDVGPVSNEIWKHNIYSESQFSPSPKFLFGLTYFVFSEIEYGYTNELLISISPDNKLISQFSWIPGSCDPPSCAESWLVFPNETLSEDKKTQRKLTKGIKNTIQELTHSFDIEDSNFHEYYKSEYIWNGTTFQKKETQ</sequence>
<dbReference type="OrthoDB" id="322924at2"/>
<comment type="caution">
    <text evidence="1">The sequence shown here is derived from an EMBL/GenBank/DDBJ whole genome shotgun (WGS) entry which is preliminary data.</text>
</comment>
<gene>
    <name evidence="1" type="ORF">EHQ69_15920</name>
</gene>
<reference evidence="1" key="1">
    <citation type="journal article" date="2019" name="PLoS Negl. Trop. Dis.">
        <title>Revisiting the worldwide diversity of Leptospira species in the environment.</title>
        <authorList>
            <person name="Vincent A.T."/>
            <person name="Schiettekatte O."/>
            <person name="Bourhy P."/>
            <person name="Veyrier F.J."/>
            <person name="Picardeau M."/>
        </authorList>
    </citation>
    <scope>NUCLEOTIDE SEQUENCE [LARGE SCALE GENOMIC DNA]</scope>
    <source>
        <strain evidence="1">201702422</strain>
    </source>
</reference>
<dbReference type="Proteomes" id="UP000298263">
    <property type="component" value="Unassembled WGS sequence"/>
</dbReference>
<dbReference type="Gene3D" id="2.30.30.40">
    <property type="entry name" value="SH3 Domains"/>
    <property type="match status" value="1"/>
</dbReference>
<evidence type="ECO:0000313" key="2">
    <source>
        <dbReference type="Proteomes" id="UP000298263"/>
    </source>
</evidence>
<organism evidence="1 2">
    <name type="scientific">Leptospira congkakensis</name>
    <dbReference type="NCBI Taxonomy" id="2484932"/>
    <lineage>
        <taxon>Bacteria</taxon>
        <taxon>Pseudomonadati</taxon>
        <taxon>Spirochaetota</taxon>
        <taxon>Spirochaetia</taxon>
        <taxon>Leptospirales</taxon>
        <taxon>Leptospiraceae</taxon>
        <taxon>Leptospira</taxon>
    </lineage>
</organism>
<accession>A0A4Z1A255</accession>
<evidence type="ECO:0000313" key="1">
    <source>
        <dbReference type="EMBL" id="TGL87598.1"/>
    </source>
</evidence>
<name>A0A4Z1A255_9LEPT</name>
<protein>
    <submittedName>
        <fullName evidence="1">SH3 domain-containing protein</fullName>
    </submittedName>
</protein>
<dbReference type="EMBL" id="RQGP01000027">
    <property type="protein sequence ID" value="TGL87598.1"/>
    <property type="molecule type" value="Genomic_DNA"/>
</dbReference>
<dbReference type="RefSeq" id="WP_135586559.1">
    <property type="nucleotide sequence ID" value="NZ_RQGO01000010.1"/>
</dbReference>
<keyword evidence="2" id="KW-1185">Reference proteome</keyword>
<dbReference type="AlphaFoldDB" id="A0A4Z1A255"/>
<proteinExistence type="predicted"/>